<comment type="caution">
    <text evidence="1">The sequence shown here is derived from an EMBL/GenBank/DDBJ whole genome shotgun (WGS) entry which is preliminary data.</text>
</comment>
<dbReference type="Proteomes" id="UP000275048">
    <property type="component" value="Unassembled WGS sequence"/>
</dbReference>
<dbReference type="EMBL" id="RHHB01000001">
    <property type="protein sequence ID" value="RNB52410.1"/>
    <property type="molecule type" value="Genomic_DNA"/>
</dbReference>
<protein>
    <submittedName>
        <fullName evidence="1">Uncharacterized protein</fullName>
    </submittedName>
</protein>
<reference evidence="1 2" key="1">
    <citation type="submission" date="2018-10" db="EMBL/GenBank/DDBJ databases">
        <title>Isolation, diversity and antibacterial activity of antinobacteria from the wheat rhizosphere soil.</title>
        <authorList>
            <person name="Sun T."/>
        </authorList>
    </citation>
    <scope>NUCLEOTIDE SEQUENCE [LARGE SCALE GENOMIC DNA]</scope>
    <source>
        <strain evidence="1 2">SJ-23</strain>
    </source>
</reference>
<evidence type="ECO:0000313" key="1">
    <source>
        <dbReference type="EMBL" id="RNB52410.1"/>
    </source>
</evidence>
<gene>
    <name evidence="1" type="ORF">EDM22_01545</name>
</gene>
<organism evidence="1 2">
    <name type="scientific">Agromyces tardus</name>
    <dbReference type="NCBI Taxonomy" id="2583849"/>
    <lineage>
        <taxon>Bacteria</taxon>
        <taxon>Bacillati</taxon>
        <taxon>Actinomycetota</taxon>
        <taxon>Actinomycetes</taxon>
        <taxon>Micrococcales</taxon>
        <taxon>Microbacteriaceae</taxon>
        <taxon>Agromyces</taxon>
    </lineage>
</organism>
<keyword evidence="2" id="KW-1185">Reference proteome</keyword>
<evidence type="ECO:0000313" key="2">
    <source>
        <dbReference type="Proteomes" id="UP000275048"/>
    </source>
</evidence>
<name>A0A3M8AMI3_9MICO</name>
<sequence length="93" mass="9822">MGTAACSSAMRGISISSRACVVCSALRPDSSRRMLQVRASQTATICASRRSRCALPTAPGGESTANALRHQETWYSRPRFASSTIPSTRSASA</sequence>
<dbReference type="AlphaFoldDB" id="A0A3M8AMI3"/>
<proteinExistence type="predicted"/>
<accession>A0A3M8AMI3</accession>